<dbReference type="KEGG" id="ttu:TERTU_2694"/>
<organism evidence="2 3">
    <name type="scientific">Teredinibacter turnerae (strain ATCC 39867 / T7901)</name>
    <dbReference type="NCBI Taxonomy" id="377629"/>
    <lineage>
        <taxon>Bacteria</taxon>
        <taxon>Pseudomonadati</taxon>
        <taxon>Pseudomonadota</taxon>
        <taxon>Gammaproteobacteria</taxon>
        <taxon>Cellvibrionales</taxon>
        <taxon>Cellvibrionaceae</taxon>
        <taxon>Teredinibacter</taxon>
    </lineage>
</organism>
<gene>
    <name evidence="2" type="ordered locus">TERTU_2694</name>
</gene>
<evidence type="ECO:0000313" key="3">
    <source>
        <dbReference type="Proteomes" id="UP000009080"/>
    </source>
</evidence>
<dbReference type="EMBL" id="CP001614">
    <property type="protein sequence ID" value="ACS93568.1"/>
    <property type="molecule type" value="Genomic_DNA"/>
</dbReference>
<dbReference type="Proteomes" id="UP000009080">
    <property type="component" value="Chromosome"/>
</dbReference>
<name>C6AR24_TERTT</name>
<accession>C6AR24</accession>
<protein>
    <submittedName>
        <fullName evidence="2">Transposase, IS4 family protein</fullName>
    </submittedName>
</protein>
<dbReference type="HOGENOM" id="CLU_181537_1_0_6"/>
<proteinExistence type="predicted"/>
<keyword evidence="3" id="KW-1185">Reference proteome</keyword>
<dbReference type="Pfam" id="PF05598">
    <property type="entry name" value="DUF772"/>
    <property type="match status" value="1"/>
</dbReference>
<dbReference type="eggNOG" id="COG3666">
    <property type="taxonomic scope" value="Bacteria"/>
</dbReference>
<dbReference type="AlphaFoldDB" id="C6AR24"/>
<sequence length="86" mass="10216">MPNFKKPNYNQDTMVVINFEEQIRPGTFEFVLHKLIEERLDLTPFYELYHNDHSGRSAYDPAILLKITLFGYYHGICTSRDIEWAC</sequence>
<reference evidence="2 3" key="1">
    <citation type="journal article" date="2009" name="PLoS ONE">
        <title>The complete genome of Teredinibacter turnerae T7901: an intracellular endosymbiont of marine wood-boring bivalves (shipworms).</title>
        <authorList>
            <person name="Yang J.C."/>
            <person name="Madupu R."/>
            <person name="Durkin A.S."/>
            <person name="Ekborg N.A."/>
            <person name="Pedamallu C.S."/>
            <person name="Hostetler J.B."/>
            <person name="Radune D."/>
            <person name="Toms B.S."/>
            <person name="Henrissat B."/>
            <person name="Coutinho P.M."/>
            <person name="Schwarz S."/>
            <person name="Field L."/>
            <person name="Trindade-Silva A.E."/>
            <person name="Soares C.A.G."/>
            <person name="Elshahawi S."/>
            <person name="Hanora A."/>
            <person name="Schmidt E.W."/>
            <person name="Haygood M.G."/>
            <person name="Posfai J."/>
            <person name="Benner J."/>
            <person name="Madinger C."/>
            <person name="Nove J."/>
            <person name="Anton B."/>
            <person name="Chaudhary K."/>
            <person name="Foster J."/>
            <person name="Holman A."/>
            <person name="Kumar S."/>
            <person name="Lessard P.A."/>
            <person name="Luyten Y.A."/>
            <person name="Slatko B."/>
            <person name="Wood N."/>
            <person name="Wu B."/>
            <person name="Teplitski M."/>
            <person name="Mougous J.D."/>
            <person name="Ward N."/>
            <person name="Eisen J.A."/>
            <person name="Badger J.H."/>
            <person name="Distel D.L."/>
        </authorList>
    </citation>
    <scope>NUCLEOTIDE SEQUENCE [LARGE SCALE GENOMIC DNA]</scope>
    <source>
        <strain evidence="3">ATCC 39867 / T7901</strain>
    </source>
</reference>
<evidence type="ECO:0000259" key="1">
    <source>
        <dbReference type="Pfam" id="PF05598"/>
    </source>
</evidence>
<dbReference type="InterPro" id="IPR008490">
    <property type="entry name" value="Transposase_InsH_N"/>
</dbReference>
<feature type="domain" description="Transposase InsH N-terminal" evidence="1">
    <location>
        <begin position="18"/>
        <end position="86"/>
    </location>
</feature>
<evidence type="ECO:0000313" key="2">
    <source>
        <dbReference type="EMBL" id="ACS93568.1"/>
    </source>
</evidence>
<dbReference type="STRING" id="377629.TERTU_2694"/>